<dbReference type="Gene3D" id="3.20.20.80">
    <property type="entry name" value="Glycosidases"/>
    <property type="match status" value="1"/>
</dbReference>
<dbReference type="STRING" id="1160509.A0A3N4ISY0"/>
<reference evidence="1 2" key="1">
    <citation type="journal article" date="2018" name="Nat. Ecol. Evol.">
        <title>Pezizomycetes genomes reveal the molecular basis of ectomycorrhizal truffle lifestyle.</title>
        <authorList>
            <person name="Murat C."/>
            <person name="Payen T."/>
            <person name="Noel B."/>
            <person name="Kuo A."/>
            <person name="Morin E."/>
            <person name="Chen J."/>
            <person name="Kohler A."/>
            <person name="Krizsan K."/>
            <person name="Balestrini R."/>
            <person name="Da Silva C."/>
            <person name="Montanini B."/>
            <person name="Hainaut M."/>
            <person name="Levati E."/>
            <person name="Barry K.W."/>
            <person name="Belfiori B."/>
            <person name="Cichocki N."/>
            <person name="Clum A."/>
            <person name="Dockter R.B."/>
            <person name="Fauchery L."/>
            <person name="Guy J."/>
            <person name="Iotti M."/>
            <person name="Le Tacon F."/>
            <person name="Lindquist E.A."/>
            <person name="Lipzen A."/>
            <person name="Malagnac F."/>
            <person name="Mello A."/>
            <person name="Molinier V."/>
            <person name="Miyauchi S."/>
            <person name="Poulain J."/>
            <person name="Riccioni C."/>
            <person name="Rubini A."/>
            <person name="Sitrit Y."/>
            <person name="Splivallo R."/>
            <person name="Traeger S."/>
            <person name="Wang M."/>
            <person name="Zifcakova L."/>
            <person name="Wipf D."/>
            <person name="Zambonelli A."/>
            <person name="Paolocci F."/>
            <person name="Nowrousian M."/>
            <person name="Ottonello S."/>
            <person name="Baldrian P."/>
            <person name="Spatafora J.W."/>
            <person name="Henrissat B."/>
            <person name="Nagy L.G."/>
            <person name="Aury J.M."/>
            <person name="Wincker P."/>
            <person name="Grigoriev I.V."/>
            <person name="Bonfante P."/>
            <person name="Martin F.M."/>
        </authorList>
    </citation>
    <scope>NUCLEOTIDE SEQUENCE [LARGE SCALE GENOMIC DNA]</scope>
    <source>
        <strain evidence="1 2">RN42</strain>
    </source>
</reference>
<dbReference type="SUPFAM" id="SSF51445">
    <property type="entry name" value="(Trans)glycosidases"/>
    <property type="match status" value="1"/>
</dbReference>
<accession>A0A3N4ISY0</accession>
<sequence>MPGAVMKRLLQSLPTLSTTKESTVEAFGEAMGLNPSNLSSASASPLRSTFRLFGPPSPYTLQSGSSTPIPFADHTLGRFDTHQKIRAVLGCDTPAAAIPLPTKDEIMRYRYQHGIALDGIFLLRRALFPQLFVEGAEGDEEIDAVKAHVKLHGIERTREVWEDHWEHAMTNNDWEWLKFVAKVTAVKVPVGCCTLGEGWCKGTEFEPVAADIAVIIVLHPLAESRLRVPMPWPRADSDMAPPAPRYDFTLYTRCLTFIANCVATSASLQTGIAGLQVFGKFQHCIQNTWAYYTAVLAAINNVNPTLPIYLMEALSIGETFSFVREEMANPYVNSDRLKNIIIIDTQGCYSHLDMKNNGTGIATDASSAERKPTEATIERLGMCFGRWNVAPKPTRPRIKRTDSEFVQMEKHRTALAKLHPLAPVGLPFCTGTFFKTYSSVPPGKPAASYREALNIIRLPAAPPHRHVSSATNRILSGTILDGIEAPKAIDLSENLRTIYIQAYYQAIKDACVFWDWNLNEGPGADVFGGPFMEVAWARKRWIEYATRGGLNERKAFIDGFLLAMQDWRRSARQILMKDADLGLLTVQIPSVTSEDLWFGTVGSEHYGMPIPALGSGFMNERLSQK</sequence>
<evidence type="ECO:0000313" key="2">
    <source>
        <dbReference type="Proteomes" id="UP000275078"/>
    </source>
</evidence>
<name>A0A3N4ISY0_ASCIM</name>
<dbReference type="InterPro" id="IPR017853">
    <property type="entry name" value="GH"/>
</dbReference>
<dbReference type="EMBL" id="ML119657">
    <property type="protein sequence ID" value="RPA84724.1"/>
    <property type="molecule type" value="Genomic_DNA"/>
</dbReference>
<organism evidence="1 2">
    <name type="scientific">Ascobolus immersus RN42</name>
    <dbReference type="NCBI Taxonomy" id="1160509"/>
    <lineage>
        <taxon>Eukaryota</taxon>
        <taxon>Fungi</taxon>
        <taxon>Dikarya</taxon>
        <taxon>Ascomycota</taxon>
        <taxon>Pezizomycotina</taxon>
        <taxon>Pezizomycetes</taxon>
        <taxon>Pezizales</taxon>
        <taxon>Ascobolaceae</taxon>
        <taxon>Ascobolus</taxon>
    </lineage>
</organism>
<protein>
    <submittedName>
        <fullName evidence="1">Uncharacterized protein</fullName>
    </submittedName>
</protein>
<dbReference type="AlphaFoldDB" id="A0A3N4ISY0"/>
<keyword evidence="2" id="KW-1185">Reference proteome</keyword>
<evidence type="ECO:0000313" key="1">
    <source>
        <dbReference type="EMBL" id="RPA84724.1"/>
    </source>
</evidence>
<proteinExistence type="predicted"/>
<dbReference type="OrthoDB" id="1887033at2759"/>
<dbReference type="Proteomes" id="UP000275078">
    <property type="component" value="Unassembled WGS sequence"/>
</dbReference>
<gene>
    <name evidence="1" type="ORF">BJ508DRAFT_374060</name>
</gene>